<evidence type="ECO:0000313" key="1">
    <source>
        <dbReference type="EMBL" id="KXG37315.1"/>
    </source>
</evidence>
<dbReference type="AlphaFoldDB" id="A0A1B6QHC0"/>
<protein>
    <submittedName>
        <fullName evidence="1">Uncharacterized protein</fullName>
    </submittedName>
</protein>
<sequence length="66" mass="7037">MAHAGNQTGSCSCCTTPFLATKHGYLYGFGLAKTSLNYLSVPDLLLMSNQSRPTRLSAQALSREVG</sequence>
<reference evidence="2" key="2">
    <citation type="journal article" date="2018" name="Plant J.">
        <title>The Sorghum bicolor reference genome: improved assembly, gene annotations, a transcriptome atlas, and signatures of genome organization.</title>
        <authorList>
            <person name="McCormick R.F."/>
            <person name="Truong S.K."/>
            <person name="Sreedasyam A."/>
            <person name="Jenkins J."/>
            <person name="Shu S."/>
            <person name="Sims D."/>
            <person name="Kennedy M."/>
            <person name="Amirebrahimi M."/>
            <person name="Weers B.D."/>
            <person name="McKinley B."/>
            <person name="Mattison A."/>
            <person name="Morishige D.T."/>
            <person name="Grimwood J."/>
            <person name="Schmutz J."/>
            <person name="Mullet J.E."/>
        </authorList>
    </citation>
    <scope>NUCLEOTIDE SEQUENCE [LARGE SCALE GENOMIC DNA]</scope>
    <source>
        <strain evidence="2">cv. BTx623</strain>
    </source>
</reference>
<evidence type="ECO:0000313" key="2">
    <source>
        <dbReference type="Proteomes" id="UP000000768"/>
    </source>
</evidence>
<organism evidence="1 2">
    <name type="scientific">Sorghum bicolor</name>
    <name type="common">Sorghum</name>
    <name type="synonym">Sorghum vulgare</name>
    <dbReference type="NCBI Taxonomy" id="4558"/>
    <lineage>
        <taxon>Eukaryota</taxon>
        <taxon>Viridiplantae</taxon>
        <taxon>Streptophyta</taxon>
        <taxon>Embryophyta</taxon>
        <taxon>Tracheophyta</taxon>
        <taxon>Spermatophyta</taxon>
        <taxon>Magnoliopsida</taxon>
        <taxon>Liliopsida</taxon>
        <taxon>Poales</taxon>
        <taxon>Poaceae</taxon>
        <taxon>PACMAD clade</taxon>
        <taxon>Panicoideae</taxon>
        <taxon>Andropogonodae</taxon>
        <taxon>Andropogoneae</taxon>
        <taxon>Sorghinae</taxon>
        <taxon>Sorghum</taxon>
    </lineage>
</organism>
<proteinExistence type="predicted"/>
<gene>
    <name evidence="1" type="ORF">SORBI_3001G048300</name>
</gene>
<dbReference type="Gramene" id="KXG37315">
    <property type="protein sequence ID" value="KXG37315"/>
    <property type="gene ID" value="SORBI_3001G048300"/>
</dbReference>
<accession>A0A1B6QHC0</accession>
<dbReference type="InParanoid" id="A0A1B6QHC0"/>
<dbReference type="EMBL" id="CM000760">
    <property type="protein sequence ID" value="KXG37315.1"/>
    <property type="molecule type" value="Genomic_DNA"/>
</dbReference>
<reference evidence="1 2" key="1">
    <citation type="journal article" date="2009" name="Nature">
        <title>The Sorghum bicolor genome and the diversification of grasses.</title>
        <authorList>
            <person name="Paterson A.H."/>
            <person name="Bowers J.E."/>
            <person name="Bruggmann R."/>
            <person name="Dubchak I."/>
            <person name="Grimwood J."/>
            <person name="Gundlach H."/>
            <person name="Haberer G."/>
            <person name="Hellsten U."/>
            <person name="Mitros T."/>
            <person name="Poliakov A."/>
            <person name="Schmutz J."/>
            <person name="Spannagl M."/>
            <person name="Tang H."/>
            <person name="Wang X."/>
            <person name="Wicker T."/>
            <person name="Bharti A.K."/>
            <person name="Chapman J."/>
            <person name="Feltus F.A."/>
            <person name="Gowik U."/>
            <person name="Grigoriev I.V."/>
            <person name="Lyons E."/>
            <person name="Maher C.A."/>
            <person name="Martis M."/>
            <person name="Narechania A."/>
            <person name="Otillar R.P."/>
            <person name="Penning B.W."/>
            <person name="Salamov A.A."/>
            <person name="Wang Y."/>
            <person name="Zhang L."/>
            <person name="Carpita N.C."/>
            <person name="Freeling M."/>
            <person name="Gingle A.R."/>
            <person name="Hash C.T."/>
            <person name="Keller B."/>
            <person name="Klein P."/>
            <person name="Kresovich S."/>
            <person name="McCann M.C."/>
            <person name="Ming R."/>
            <person name="Peterson D.G."/>
            <person name="Mehboob-ur-Rahman"/>
            <person name="Ware D."/>
            <person name="Westhoff P."/>
            <person name="Mayer K.F."/>
            <person name="Messing J."/>
            <person name="Rokhsar D.S."/>
        </authorList>
    </citation>
    <scope>NUCLEOTIDE SEQUENCE [LARGE SCALE GENOMIC DNA]</scope>
    <source>
        <strain evidence="2">cv. BTx623</strain>
    </source>
</reference>
<keyword evidence="2" id="KW-1185">Reference proteome</keyword>
<dbReference type="Proteomes" id="UP000000768">
    <property type="component" value="Chromosome 1"/>
</dbReference>
<name>A0A1B6QHC0_SORBI</name>